<dbReference type="AlphaFoldDB" id="A0A840DSF1"/>
<reference evidence="2" key="1">
    <citation type="submission" date="2020-08" db="EMBL/GenBank/DDBJ databases">
        <title>Sequencing the genomes of 1000 actinobacteria strains.</title>
        <authorList>
            <person name="Klenk H.-P."/>
        </authorList>
    </citation>
    <scope>NUCLEOTIDE SEQUENCE [LARGE SCALE GENOMIC DNA]</scope>
    <source>
        <strain evidence="2">DSM 27064</strain>
    </source>
</reference>
<dbReference type="InterPro" id="IPR021145">
    <property type="entry name" value="Portal_protein_SPP1_Gp6-like"/>
</dbReference>
<protein>
    <recommendedName>
        <fullName evidence="4">Phage portal protein</fullName>
    </recommendedName>
</protein>
<organism evidence="2 3">
    <name type="scientific">Canibacter oris</name>
    <dbReference type="NCBI Taxonomy" id="1365628"/>
    <lineage>
        <taxon>Bacteria</taxon>
        <taxon>Bacillati</taxon>
        <taxon>Actinomycetota</taxon>
        <taxon>Actinomycetes</taxon>
        <taxon>Micrococcales</taxon>
        <taxon>Microbacteriaceae</taxon>
        <taxon>Canibacter</taxon>
    </lineage>
</organism>
<keyword evidence="3" id="KW-1185">Reference proteome</keyword>
<dbReference type="Pfam" id="PF05133">
    <property type="entry name" value="SPP1_portal"/>
    <property type="match status" value="1"/>
</dbReference>
<feature type="compositionally biased region" description="Polar residues" evidence="1">
    <location>
        <begin position="191"/>
        <end position="204"/>
    </location>
</feature>
<evidence type="ECO:0008006" key="4">
    <source>
        <dbReference type="Google" id="ProtNLM"/>
    </source>
</evidence>
<dbReference type="EMBL" id="JACIFD010000014">
    <property type="protein sequence ID" value="MBB4072056.1"/>
    <property type="molecule type" value="Genomic_DNA"/>
</dbReference>
<name>A0A840DSF1_9MICO</name>
<feature type="region of interest" description="Disordered" evidence="1">
    <location>
        <begin position="188"/>
        <end position="208"/>
    </location>
</feature>
<evidence type="ECO:0000256" key="1">
    <source>
        <dbReference type="SAM" id="MobiDB-lite"/>
    </source>
</evidence>
<dbReference type="RefSeq" id="WP_183304977.1">
    <property type="nucleotide sequence ID" value="NZ_JACIFD010000014.1"/>
</dbReference>
<dbReference type="Proteomes" id="UP000571183">
    <property type="component" value="Unassembled WGS sequence"/>
</dbReference>
<sequence length="490" mass="54931">MDAQDALKTVNRLYSRLLNRRTRVAKEASYYRGEQPLNFATEEWRKANKERYASFSDNWVAPVANAELERIEHTGLKLDETEYGGAAKKLWEQWQINEMAMQSSSGFLASLNHSISYVLVWPGEEDGEVDITWETPSQVEVEYDWFNPRKRVAAIKSWQDDKHEFVNLYTADEVWKFERKRGLRAYEGDSQAKQAAPSSFTSGGWQPRDVPGEPWPLTNYMGEVPIVPMPNRPVLGEDPISEIRGAMAMQDAINLLWAYLFLAADYASMEARVVLGSGPPTIPILNDAGEIIGSRPVDLGELREKRIMYIPNGDAKIDSWPAAQLEPFTEVIEMAIGHICAQSRTPPSYLLTRRGMSNVNGEGLKASEIGLVKKVIEFERVITPHLREVYRLIGLAKDDKKLADAARLATIRWADPEIRSEAQLADMLLKKKAIGYPLEYLMELDGLDPTTIERVLAMAEQEQQVEQAKTLVEGALNAASNTDAGASAAA</sequence>
<comment type="caution">
    <text evidence="2">The sequence shown here is derived from an EMBL/GenBank/DDBJ whole genome shotgun (WGS) entry which is preliminary data.</text>
</comment>
<evidence type="ECO:0000313" key="3">
    <source>
        <dbReference type="Proteomes" id="UP000571183"/>
    </source>
</evidence>
<proteinExistence type="predicted"/>
<evidence type="ECO:0000313" key="2">
    <source>
        <dbReference type="EMBL" id="MBB4072056.1"/>
    </source>
</evidence>
<gene>
    <name evidence="2" type="ORF">F5897_001379</name>
</gene>
<accession>A0A840DSF1</accession>